<evidence type="ECO:0000256" key="2">
    <source>
        <dbReference type="ARBA" id="ARBA00022670"/>
    </source>
</evidence>
<proteinExistence type="inferred from homology"/>
<feature type="domain" description="Peptidase S49" evidence="5">
    <location>
        <begin position="87"/>
        <end position="229"/>
    </location>
</feature>
<comment type="caution">
    <text evidence="6">The sequence shown here is derived from an EMBL/GenBank/DDBJ whole genome shotgun (WGS) entry which is preliminary data.</text>
</comment>
<dbReference type="Pfam" id="PF01343">
    <property type="entry name" value="Peptidase_S49"/>
    <property type="match status" value="1"/>
</dbReference>
<dbReference type="PANTHER" id="PTHR42987">
    <property type="entry name" value="PEPTIDASE S49"/>
    <property type="match status" value="1"/>
</dbReference>
<keyword evidence="2" id="KW-0645">Protease</keyword>
<reference evidence="6 7" key="1">
    <citation type="submission" date="2020-01" db="EMBL/GenBank/DDBJ databases">
        <title>Genomes of bacteria type strains.</title>
        <authorList>
            <person name="Chen J."/>
            <person name="Zhu S."/>
            <person name="Chen J."/>
        </authorList>
    </citation>
    <scope>NUCLEOTIDE SEQUENCE [LARGE SCALE GENOMIC DNA]</scope>
    <source>
        <strain evidence="6 7">KCTC 52919</strain>
    </source>
</reference>
<dbReference type="InterPro" id="IPR001907">
    <property type="entry name" value="ClpP"/>
</dbReference>
<dbReference type="PANTHER" id="PTHR42987:SF8">
    <property type="entry name" value="PROTEINASE"/>
    <property type="match status" value="1"/>
</dbReference>
<dbReference type="AlphaFoldDB" id="A0A6L9MDS0"/>
<dbReference type="EMBL" id="JAAAMJ010000002">
    <property type="protein sequence ID" value="NDV86003.1"/>
    <property type="molecule type" value="Genomic_DNA"/>
</dbReference>
<dbReference type="GO" id="GO:0004176">
    <property type="term" value="F:ATP-dependent peptidase activity"/>
    <property type="evidence" value="ECO:0007669"/>
    <property type="project" value="InterPro"/>
</dbReference>
<dbReference type="GO" id="GO:0006508">
    <property type="term" value="P:proteolysis"/>
    <property type="evidence" value="ECO:0007669"/>
    <property type="project" value="UniProtKB-KW"/>
</dbReference>
<protein>
    <submittedName>
        <fullName evidence="6">S49 family peptidase</fullName>
    </submittedName>
</protein>
<gene>
    <name evidence="6" type="ORF">GTW51_04725</name>
</gene>
<dbReference type="Proteomes" id="UP000476332">
    <property type="component" value="Unassembled WGS sequence"/>
</dbReference>
<dbReference type="SUPFAM" id="SSF52096">
    <property type="entry name" value="ClpP/crotonase"/>
    <property type="match status" value="1"/>
</dbReference>
<dbReference type="PRINTS" id="PR00127">
    <property type="entry name" value="CLPPROTEASEP"/>
</dbReference>
<dbReference type="InterPro" id="IPR002142">
    <property type="entry name" value="Peptidase_S49"/>
</dbReference>
<name>A0A6L9MDS0_9HYPH</name>
<sequence>MANFLTRYLPRRFRSDAITIPVVRLSGAIMASGSMLRPALSLATAAPLLEKAFAHKRAPAVAIIVNSPGGSPVQSRLIYQRIRDLAREKDKRVLVFVEDVAASGGYMIACAGDEIIADPSSIVGSIGVVSGSFGFVEALRKLGIERRVHTAGTNKATLDPFQPERPEDIEHLKALQREVHDTFIALVKESRGTRLVESDDLFSGLFWSGIRGLELGLVDRLGDLRGVLRERYGKTAKPVLIQGSRGLFGRKTPGINAGAEGRGMAAIGAGITSEFIGTAEERMLWARYGL</sequence>
<dbReference type="InterPro" id="IPR029045">
    <property type="entry name" value="ClpP/crotonase-like_dom_sf"/>
</dbReference>
<dbReference type="InterPro" id="IPR047272">
    <property type="entry name" value="S49_SppA_C"/>
</dbReference>
<evidence type="ECO:0000313" key="6">
    <source>
        <dbReference type="EMBL" id="NDV86003.1"/>
    </source>
</evidence>
<accession>A0A6L9MDS0</accession>
<evidence type="ECO:0000256" key="3">
    <source>
        <dbReference type="ARBA" id="ARBA00022801"/>
    </source>
</evidence>
<evidence type="ECO:0000256" key="1">
    <source>
        <dbReference type="ARBA" id="ARBA00008683"/>
    </source>
</evidence>
<keyword evidence="4" id="KW-0720">Serine protease</keyword>
<comment type="similarity">
    <text evidence="1">Belongs to the peptidase S49 family.</text>
</comment>
<dbReference type="CDD" id="cd07023">
    <property type="entry name" value="S49_Sppa_N_C"/>
    <property type="match status" value="1"/>
</dbReference>
<dbReference type="GO" id="GO:0004252">
    <property type="term" value="F:serine-type endopeptidase activity"/>
    <property type="evidence" value="ECO:0007669"/>
    <property type="project" value="InterPro"/>
</dbReference>
<evidence type="ECO:0000256" key="4">
    <source>
        <dbReference type="ARBA" id="ARBA00022825"/>
    </source>
</evidence>
<dbReference type="Gene3D" id="6.20.330.10">
    <property type="match status" value="1"/>
</dbReference>
<dbReference type="RefSeq" id="WP_163042756.1">
    <property type="nucleotide sequence ID" value="NZ_JAAAMJ010000002.1"/>
</dbReference>
<keyword evidence="3" id="KW-0378">Hydrolase</keyword>
<evidence type="ECO:0000313" key="7">
    <source>
        <dbReference type="Proteomes" id="UP000476332"/>
    </source>
</evidence>
<dbReference type="Gene3D" id="3.90.226.10">
    <property type="entry name" value="2-enoyl-CoA Hydratase, Chain A, domain 1"/>
    <property type="match status" value="1"/>
</dbReference>
<evidence type="ECO:0000259" key="5">
    <source>
        <dbReference type="Pfam" id="PF01343"/>
    </source>
</evidence>
<organism evidence="6 7">
    <name type="scientific">Aurantimonas aggregata</name>
    <dbReference type="NCBI Taxonomy" id="2047720"/>
    <lineage>
        <taxon>Bacteria</taxon>
        <taxon>Pseudomonadati</taxon>
        <taxon>Pseudomonadota</taxon>
        <taxon>Alphaproteobacteria</taxon>
        <taxon>Hyphomicrobiales</taxon>
        <taxon>Aurantimonadaceae</taxon>
        <taxon>Aurantimonas</taxon>
    </lineage>
</organism>
<keyword evidence="7" id="KW-1185">Reference proteome</keyword>